<evidence type="ECO:0000256" key="1">
    <source>
        <dbReference type="RuleBase" id="RU004508"/>
    </source>
</evidence>
<dbReference type="InterPro" id="IPR000653">
    <property type="entry name" value="DegT/StrS_aminotransferase"/>
</dbReference>
<dbReference type="InterPro" id="IPR015422">
    <property type="entry name" value="PyrdxlP-dep_Trfase_small"/>
</dbReference>
<organism evidence="2 3">
    <name type="scientific">Clostridium ganghwense</name>
    <dbReference type="NCBI Taxonomy" id="312089"/>
    <lineage>
        <taxon>Bacteria</taxon>
        <taxon>Bacillati</taxon>
        <taxon>Bacillota</taxon>
        <taxon>Clostridia</taxon>
        <taxon>Eubacteriales</taxon>
        <taxon>Clostridiaceae</taxon>
        <taxon>Clostridium</taxon>
    </lineage>
</organism>
<dbReference type="Pfam" id="PF01041">
    <property type="entry name" value="DegT_DnrJ_EryC1"/>
    <property type="match status" value="1"/>
</dbReference>
<keyword evidence="1" id="KW-0663">Pyridoxal phosphate</keyword>
<dbReference type="EC" id="2.6.1.92" evidence="2"/>
<gene>
    <name evidence="2" type="primary">pseC</name>
    <name evidence="2" type="ORF">OXH55_07140</name>
</gene>
<dbReference type="PANTHER" id="PTHR30244:SF34">
    <property type="entry name" value="DTDP-4-AMINO-4,6-DIDEOXYGALACTOSE TRANSAMINASE"/>
    <property type="match status" value="1"/>
</dbReference>
<dbReference type="Gene3D" id="3.40.640.10">
    <property type="entry name" value="Type I PLP-dependent aspartate aminotransferase-like (Major domain)"/>
    <property type="match status" value="1"/>
</dbReference>
<reference evidence="2" key="1">
    <citation type="submission" date="2022-12" db="EMBL/GenBank/DDBJ databases">
        <authorList>
            <person name="Wang J."/>
        </authorList>
    </citation>
    <scope>NUCLEOTIDE SEQUENCE</scope>
    <source>
        <strain evidence="2">HY-42-06</strain>
    </source>
</reference>
<dbReference type="InterPro" id="IPR020026">
    <property type="entry name" value="PseC"/>
</dbReference>
<sequence>MIEKLAINGGKPVRDTYLAYGKQYIDDDDIKAVVDVLKGDYLTTGPKVKEFEDTVANYVGAKYAVAVSNGTAALHTACLAAGIGEGDEVIVPPITFAASSNCILYCGGKPVFVDINPDTYNIDVEKIEGAITVRTKAIIPVDFAGQSVDMDLICKIADKYNLTIIEDAAHALGSEYKGEKIGSIADMTEFSFHPVKPITTGEGGVIVTNNEELYKKMLLFRSHGITRDSKLLTHNEGPWYYEQLHLGYNYRITDIQCSLGLSQINKIDEFVKNRREIVNRYNEAFKDIEEIITPREDEFSNSGWHIYVIKLNLDKLTCTRKEIFEALQVENIGVNVHYLPVYLHPYYEKLGYKRGLCPEAEKLYERMLTLPLFPKMTDKDVEDVIRAVKKVVDYYSMENCPL</sequence>
<keyword evidence="2" id="KW-0808">Transferase</keyword>
<dbReference type="SUPFAM" id="SSF53383">
    <property type="entry name" value="PLP-dependent transferases"/>
    <property type="match status" value="1"/>
</dbReference>
<dbReference type="EMBL" id="JAPQES010000002">
    <property type="protein sequence ID" value="MCY6370407.1"/>
    <property type="molecule type" value="Genomic_DNA"/>
</dbReference>
<dbReference type="InterPro" id="IPR015424">
    <property type="entry name" value="PyrdxlP-dep_Trfase"/>
</dbReference>
<keyword evidence="2" id="KW-0032">Aminotransferase</keyword>
<proteinExistence type="inferred from homology"/>
<evidence type="ECO:0000313" key="2">
    <source>
        <dbReference type="EMBL" id="MCY6370407.1"/>
    </source>
</evidence>
<dbReference type="InterPro" id="IPR015421">
    <property type="entry name" value="PyrdxlP-dep_Trfase_major"/>
</dbReference>
<evidence type="ECO:0000313" key="3">
    <source>
        <dbReference type="Proteomes" id="UP001079657"/>
    </source>
</evidence>
<dbReference type="Gene3D" id="3.90.1150.10">
    <property type="entry name" value="Aspartate Aminotransferase, domain 1"/>
    <property type="match status" value="1"/>
</dbReference>
<dbReference type="GO" id="GO:0008483">
    <property type="term" value="F:transaminase activity"/>
    <property type="evidence" value="ECO:0007669"/>
    <property type="project" value="UniProtKB-KW"/>
</dbReference>
<dbReference type="PANTHER" id="PTHR30244">
    <property type="entry name" value="TRANSAMINASE"/>
    <property type="match status" value="1"/>
</dbReference>
<comment type="caution">
    <text evidence="2">The sequence shown here is derived from an EMBL/GenBank/DDBJ whole genome shotgun (WGS) entry which is preliminary data.</text>
</comment>
<dbReference type="CDD" id="cd00616">
    <property type="entry name" value="AHBA_syn"/>
    <property type="match status" value="1"/>
</dbReference>
<dbReference type="NCBIfam" id="TIGR03588">
    <property type="entry name" value="PseC"/>
    <property type="match status" value="1"/>
</dbReference>
<dbReference type="Proteomes" id="UP001079657">
    <property type="component" value="Unassembled WGS sequence"/>
</dbReference>
<dbReference type="RefSeq" id="WP_268049149.1">
    <property type="nucleotide sequence ID" value="NZ_JAPQES010000002.1"/>
</dbReference>
<accession>A0ABT4CMZ7</accession>
<dbReference type="PIRSF" id="PIRSF000390">
    <property type="entry name" value="PLP_StrS"/>
    <property type="match status" value="1"/>
</dbReference>
<name>A0ABT4CMZ7_9CLOT</name>
<keyword evidence="3" id="KW-1185">Reference proteome</keyword>
<comment type="similarity">
    <text evidence="1">Belongs to the DegT/DnrJ/EryC1 family.</text>
</comment>
<protein>
    <submittedName>
        <fullName evidence="2">UDP-4-amino-4, 6-dideoxy-N-acetyl-beta-L-altrosamine transaminase</fullName>
        <ecNumber evidence="2">2.6.1.92</ecNumber>
    </submittedName>
</protein>